<dbReference type="EMBL" id="BPQB01000034">
    <property type="protein sequence ID" value="GJE93653.1"/>
    <property type="molecule type" value="Genomic_DNA"/>
</dbReference>
<keyword evidence="3" id="KW-1185">Reference proteome</keyword>
<comment type="caution">
    <text evidence="2">The sequence shown here is derived from an EMBL/GenBank/DDBJ whole genome shotgun (WGS) entry which is preliminary data.</text>
</comment>
<proteinExistence type="predicted"/>
<sequence length="343" mass="39338">MATPEQIAALEHIILSSPYNGFSLTRYFQASALTCTLYDHLLTLNDEIAFLWSGGPLTDVKALYILIRFGIEAGLLYLAFMFSGFRPHLSDELQIIRARGVDVYDGLLDLHELIRRVPPLHGMGPQQDNLLHPSWLFCRDLHTCHLLRRQVCVRLPRRYRLPPDGRLLRSRDPANQHQGLLGLPGRVRRPRARRDHHELVPPALHAPSRRRVLAAARRRRLVRDHRVPELHELPRQHRREARVHCADCLQHLVAHDEHALPRDPAHGGSQEEQARLRPSVEHRCRGLRAYALHERGILIILGIVCTFARLTDVCNLMIQRNLYSINGTLTSDSGTLRERLSTC</sequence>
<organism evidence="2 3">
    <name type="scientific">Phanerochaete sordida</name>
    <dbReference type="NCBI Taxonomy" id="48140"/>
    <lineage>
        <taxon>Eukaryota</taxon>
        <taxon>Fungi</taxon>
        <taxon>Dikarya</taxon>
        <taxon>Basidiomycota</taxon>
        <taxon>Agaricomycotina</taxon>
        <taxon>Agaricomycetes</taxon>
        <taxon>Polyporales</taxon>
        <taxon>Phanerochaetaceae</taxon>
        <taxon>Phanerochaete</taxon>
    </lineage>
</organism>
<dbReference type="Pfam" id="PF20151">
    <property type="entry name" value="DUF6533"/>
    <property type="match status" value="1"/>
</dbReference>
<evidence type="ECO:0000259" key="1">
    <source>
        <dbReference type="Pfam" id="PF20151"/>
    </source>
</evidence>
<dbReference type="AlphaFoldDB" id="A0A9P3GEY6"/>
<gene>
    <name evidence="2" type="ORF">PsYK624_098130</name>
</gene>
<accession>A0A9P3GEY6</accession>
<name>A0A9P3GEY6_9APHY</name>
<evidence type="ECO:0000313" key="2">
    <source>
        <dbReference type="EMBL" id="GJE93653.1"/>
    </source>
</evidence>
<dbReference type="InterPro" id="IPR045340">
    <property type="entry name" value="DUF6533"/>
</dbReference>
<evidence type="ECO:0000313" key="3">
    <source>
        <dbReference type="Proteomes" id="UP000703269"/>
    </source>
</evidence>
<protein>
    <recommendedName>
        <fullName evidence="1">DUF6533 domain-containing protein</fullName>
    </recommendedName>
</protein>
<dbReference type="Proteomes" id="UP000703269">
    <property type="component" value="Unassembled WGS sequence"/>
</dbReference>
<dbReference type="OrthoDB" id="3263597at2759"/>
<feature type="domain" description="DUF6533" evidence="1">
    <location>
        <begin position="27"/>
        <end position="70"/>
    </location>
</feature>
<reference evidence="2 3" key="1">
    <citation type="submission" date="2021-08" db="EMBL/GenBank/DDBJ databases">
        <title>Draft Genome Sequence of Phanerochaete sordida strain YK-624.</title>
        <authorList>
            <person name="Mori T."/>
            <person name="Dohra H."/>
            <person name="Suzuki T."/>
            <person name="Kawagishi H."/>
            <person name="Hirai H."/>
        </authorList>
    </citation>
    <scope>NUCLEOTIDE SEQUENCE [LARGE SCALE GENOMIC DNA]</scope>
    <source>
        <strain evidence="2 3">YK-624</strain>
    </source>
</reference>